<feature type="compositionally biased region" description="Acidic residues" evidence="1">
    <location>
        <begin position="59"/>
        <end position="72"/>
    </location>
</feature>
<proteinExistence type="predicted"/>
<feature type="compositionally biased region" description="Polar residues" evidence="1">
    <location>
        <begin position="386"/>
        <end position="399"/>
    </location>
</feature>
<sequence length="412" mass="46069">MAKRKITLAEIEASRVESNLLVSESKRRKKRAIVDDYEDEEEEVEKETDGRGGGRGREEEEEDNENGEDGEYQDSRDRGSISNEDQDLQHDVNQVVKLILQRELKGQFFKRELIAQNLTNKRFKSDVLLREATKILENVYGMTLVEGAARKNKQEDFVGIGGGGISSGSKLRKSHGARRPLVLVCNLSKEAKDVLGELWSIEVSTSLDKTKLGDCKFFLPKYSKVKGLPRSNYDLIKTGLTMVIITFVVLNENHISEQQLITSMKKFGISDKEHVRNSNYDMNIQELIKELDAKEYIVKKELGITQNDRSSASGGATASFVSSSSQTSNSEKMFSYALGRRSLVEFTPQSVFDYIKIVYGDAFTDAIAESTIVTIERAYGVALAQDENNGSSQVDSPSGRNGGEREQSMNNQ</sequence>
<name>A0AAI9T0P8_9ASCO</name>
<reference evidence="3" key="1">
    <citation type="journal article" date="2022" name="DNA Res.">
        <title>Genome analysis of five recently described species of the CUG-Ser clade uncovers Candida theae as a new hybrid lineage with pathogenic potential in the Candida parapsilosis species complex.</title>
        <authorList>
            <person name="Mixao V."/>
            <person name="Del Olmo V."/>
            <person name="Hegedusova E."/>
            <person name="Saus E."/>
            <person name="Pryszcz L."/>
            <person name="Cillingova A."/>
            <person name="Nosek J."/>
            <person name="Gabaldon T."/>
        </authorList>
    </citation>
    <scope>NUCLEOTIDE SEQUENCE</scope>
    <source>
        <strain evidence="3">CBS 10844</strain>
    </source>
</reference>
<dbReference type="PANTHER" id="PTHR11736:SF14">
    <property type="entry name" value="NSE3 HOMOLOG, SMC5-SMC6 COMPLEX COMPONENT"/>
    <property type="match status" value="1"/>
</dbReference>
<dbReference type="Proteomes" id="UP001202479">
    <property type="component" value="Unassembled WGS sequence"/>
</dbReference>
<evidence type="ECO:0000313" key="3">
    <source>
        <dbReference type="EMBL" id="KAI3406711.2"/>
    </source>
</evidence>
<evidence type="ECO:0000259" key="2">
    <source>
        <dbReference type="SMART" id="SM01373"/>
    </source>
</evidence>
<dbReference type="InterPro" id="IPR041898">
    <property type="entry name" value="MAGE_WH1"/>
</dbReference>
<dbReference type="EMBL" id="JAHUZD010000022">
    <property type="protein sequence ID" value="KAI3406711.2"/>
    <property type="molecule type" value="Genomic_DNA"/>
</dbReference>
<dbReference type="InterPro" id="IPR002190">
    <property type="entry name" value="MHD_dom"/>
</dbReference>
<dbReference type="InterPro" id="IPR037445">
    <property type="entry name" value="MAGE"/>
</dbReference>
<dbReference type="PANTHER" id="PTHR11736">
    <property type="entry name" value="MELANOMA-ASSOCIATED ANTIGEN MAGE ANTIGEN"/>
    <property type="match status" value="1"/>
</dbReference>
<dbReference type="Pfam" id="PF01454">
    <property type="entry name" value="MAGE"/>
    <property type="match status" value="1"/>
</dbReference>
<dbReference type="Gene3D" id="1.10.10.1210">
    <property type="entry name" value="MAGE homology domain, winged helix WH2 motif"/>
    <property type="match status" value="1"/>
</dbReference>
<gene>
    <name evidence="3" type="ORF">KGF56_000557</name>
</gene>
<protein>
    <recommendedName>
        <fullName evidence="2">MAGE domain-containing protein</fullName>
    </recommendedName>
</protein>
<organism evidence="3 4">
    <name type="scientific">Candida oxycetoniae</name>
    <dbReference type="NCBI Taxonomy" id="497107"/>
    <lineage>
        <taxon>Eukaryota</taxon>
        <taxon>Fungi</taxon>
        <taxon>Dikarya</taxon>
        <taxon>Ascomycota</taxon>
        <taxon>Saccharomycotina</taxon>
        <taxon>Pichiomycetes</taxon>
        <taxon>Debaryomycetaceae</taxon>
        <taxon>Candida/Lodderomyces clade</taxon>
        <taxon>Candida</taxon>
    </lineage>
</organism>
<dbReference type="GO" id="GO:0006281">
    <property type="term" value="P:DNA repair"/>
    <property type="evidence" value="ECO:0007669"/>
    <property type="project" value="TreeGrafter"/>
</dbReference>
<feature type="region of interest" description="Disordered" evidence="1">
    <location>
        <begin position="19"/>
        <end position="87"/>
    </location>
</feature>
<feature type="compositionally biased region" description="Acidic residues" evidence="1">
    <location>
        <begin position="35"/>
        <end position="46"/>
    </location>
</feature>
<feature type="compositionally biased region" description="Basic and acidic residues" evidence="1">
    <location>
        <begin position="47"/>
        <end position="58"/>
    </location>
</feature>
<feature type="domain" description="MAGE" evidence="2">
    <location>
        <begin position="95"/>
        <end position="351"/>
    </location>
</feature>
<evidence type="ECO:0000256" key="1">
    <source>
        <dbReference type="SAM" id="MobiDB-lite"/>
    </source>
</evidence>
<evidence type="ECO:0000313" key="4">
    <source>
        <dbReference type="Proteomes" id="UP001202479"/>
    </source>
</evidence>
<dbReference type="Gene3D" id="1.10.10.1200">
    <property type="entry name" value="MAGE homology domain, winged helix WH1 motif"/>
    <property type="match status" value="1"/>
</dbReference>
<dbReference type="SMART" id="SM01373">
    <property type="entry name" value="MAGE"/>
    <property type="match status" value="1"/>
</dbReference>
<keyword evidence="4" id="KW-1185">Reference proteome</keyword>
<comment type="caution">
    <text evidence="3">The sequence shown here is derived from an EMBL/GenBank/DDBJ whole genome shotgun (WGS) entry which is preliminary data.</text>
</comment>
<dbReference type="InterPro" id="IPR041899">
    <property type="entry name" value="MAGE_WH2"/>
</dbReference>
<dbReference type="AlphaFoldDB" id="A0AAI9T0P8"/>
<dbReference type="GeneID" id="73378174"/>
<dbReference type="GO" id="GO:0005634">
    <property type="term" value="C:nucleus"/>
    <property type="evidence" value="ECO:0007669"/>
    <property type="project" value="TreeGrafter"/>
</dbReference>
<feature type="compositionally biased region" description="Basic and acidic residues" evidence="1">
    <location>
        <begin position="402"/>
        <end position="412"/>
    </location>
</feature>
<dbReference type="RefSeq" id="XP_049182456.1">
    <property type="nucleotide sequence ID" value="XM_049326481.1"/>
</dbReference>
<feature type="region of interest" description="Disordered" evidence="1">
    <location>
        <begin position="386"/>
        <end position="412"/>
    </location>
</feature>
<accession>A0AAI9T0P8</accession>